<evidence type="ECO:0000256" key="2">
    <source>
        <dbReference type="SAM" id="SignalP"/>
    </source>
</evidence>
<evidence type="ECO:0000256" key="1">
    <source>
        <dbReference type="SAM" id="MobiDB-lite"/>
    </source>
</evidence>
<dbReference type="InterPro" id="IPR012938">
    <property type="entry name" value="Glc/Sorbosone_DH"/>
</dbReference>
<dbReference type="KEGG" id="ome:OLMES_3180"/>
<feature type="domain" description="DUF4214" evidence="4">
    <location>
        <begin position="644"/>
        <end position="699"/>
    </location>
</feature>
<dbReference type="AlphaFoldDB" id="A0A1Y0I9M1"/>
<dbReference type="InterPro" id="IPR025282">
    <property type="entry name" value="DUF4214"/>
</dbReference>
<evidence type="ECO:0000259" key="4">
    <source>
        <dbReference type="Pfam" id="PF13946"/>
    </source>
</evidence>
<dbReference type="InterPro" id="IPR011042">
    <property type="entry name" value="6-blade_b-propeller_TolB-like"/>
</dbReference>
<dbReference type="InterPro" id="IPR011041">
    <property type="entry name" value="Quinoprot_gluc/sorb_DH_b-prop"/>
</dbReference>
<organism evidence="5 6">
    <name type="scientific">Oleiphilus messinensis</name>
    <dbReference type="NCBI Taxonomy" id="141451"/>
    <lineage>
        <taxon>Bacteria</taxon>
        <taxon>Pseudomonadati</taxon>
        <taxon>Pseudomonadota</taxon>
        <taxon>Gammaproteobacteria</taxon>
        <taxon>Oceanospirillales</taxon>
        <taxon>Oleiphilaceae</taxon>
        <taxon>Oleiphilus</taxon>
    </lineage>
</organism>
<dbReference type="Pfam" id="PF13946">
    <property type="entry name" value="DUF4214"/>
    <property type="match status" value="1"/>
</dbReference>
<feature type="chain" id="PRO_5012824234" evidence="2">
    <location>
        <begin position="34"/>
        <end position="766"/>
    </location>
</feature>
<name>A0A1Y0I9M1_9GAMM</name>
<dbReference type="PANTHER" id="PTHR19328:SF75">
    <property type="entry name" value="ALDOSE SUGAR DEHYDROGENASE YLII"/>
    <property type="match status" value="1"/>
</dbReference>
<feature type="domain" description="Glucose/Sorbosone dehydrogenase" evidence="3">
    <location>
        <begin position="221"/>
        <end position="579"/>
    </location>
</feature>
<dbReference type="Pfam" id="PF07995">
    <property type="entry name" value="GSDH"/>
    <property type="match status" value="1"/>
</dbReference>
<keyword evidence="6" id="KW-1185">Reference proteome</keyword>
<feature type="signal peptide" evidence="2">
    <location>
        <begin position="1"/>
        <end position="33"/>
    </location>
</feature>
<dbReference type="Proteomes" id="UP000196027">
    <property type="component" value="Chromosome"/>
</dbReference>
<protein>
    <submittedName>
        <fullName evidence="5">GSDH family dehydrogenase</fullName>
    </submittedName>
</protein>
<dbReference type="RefSeq" id="WP_157678335.1">
    <property type="nucleotide sequence ID" value="NZ_CP021425.1"/>
</dbReference>
<dbReference type="SUPFAM" id="SSF50952">
    <property type="entry name" value="Soluble quinoprotein glucose dehydrogenase"/>
    <property type="match status" value="1"/>
</dbReference>
<evidence type="ECO:0000313" key="6">
    <source>
        <dbReference type="Proteomes" id="UP000196027"/>
    </source>
</evidence>
<accession>A0A1Y0I9M1</accession>
<gene>
    <name evidence="5" type="ORF">OLMES_3180</name>
</gene>
<dbReference type="PANTHER" id="PTHR19328">
    <property type="entry name" value="HEDGEHOG-INTERACTING PROTEIN"/>
    <property type="match status" value="1"/>
</dbReference>
<proteinExistence type="predicted"/>
<dbReference type="OrthoDB" id="338827at2"/>
<evidence type="ECO:0000259" key="3">
    <source>
        <dbReference type="Pfam" id="PF07995"/>
    </source>
</evidence>
<dbReference type="Gene3D" id="2.120.10.30">
    <property type="entry name" value="TolB, C-terminal domain"/>
    <property type="match status" value="1"/>
</dbReference>
<dbReference type="EMBL" id="CP021425">
    <property type="protein sequence ID" value="ARU57222.1"/>
    <property type="molecule type" value="Genomic_DNA"/>
</dbReference>
<dbReference type="Gene3D" id="1.10.3130.20">
    <property type="entry name" value="Phycobilisome linker domain"/>
    <property type="match status" value="1"/>
</dbReference>
<keyword evidence="2" id="KW-0732">Signal</keyword>
<dbReference type="InterPro" id="IPR038255">
    <property type="entry name" value="PBS_linker_sf"/>
</dbReference>
<feature type="region of interest" description="Disordered" evidence="1">
    <location>
        <begin position="366"/>
        <end position="386"/>
    </location>
</feature>
<sequence>MYHSPIQNSATFSYKLCHLPLILGALMSGQSIADSISTSFEFSGDSSGFVLGSTPETLSFTGGQAQSIGIFSLYHSGSNAWMIAPGETGSILFETAPETLKFFIRDQSSNTGGELEIRDEDDNLVLQVTATANQWTEIHLTDEDSTNIREVILRNTGNNGFAVLDDLTYTAQVNTPSPDGEPLSNPIPMSIPMGMQPLRLEPLSTNLIAPNHGTFAPGWPEHLIVTDQTGQIWAVHTTQGTSELLLDLSDSLVTLGVAGNNSFDERGLLGLAFHPEFQTNGKLYTYTSEPATQTSDFALSGATANHQSIISEWTITDPMTPASVINPDSKQPLLRIDQPQFNHDGGAIAFGPDNMLYIALGDGGQADDQGDGHSSLGNGQDKTTPLGSILRIDVDGSNGRNGNYGIPTDNPFLDDRDALDEIFAYGLRNPFRMSFDRLTGELIAADVGQNDIEEINVIQSGGNYGWNLREGSFQFNPNDTDPGFVSPVTTPNENLINPIAEYDHDEGIAIIGGFVNRGNDAETLSGRYLFGDYLGRMFHLTEFNTINEVQIENRPAGLNERILGFGEDINGTLYLMTNTTGTPFGSTGRIYKLANAITDGSYEQLVQLIYIAFYGRPADPAGLSFWASELANNQGDLTAIIEFFGSSVEFTERFGQFDSTALINNLFSQIFSREADSGGLAFYDELFTSGQLSLQQISLDILNGAQGNDAQIIANKLSVAVYFTNAVETGSLSYDSENISVIVDIMNAVTDNPQSGIDAINGSTAF</sequence>
<evidence type="ECO:0000313" key="5">
    <source>
        <dbReference type="EMBL" id="ARU57222.1"/>
    </source>
</evidence>
<feature type="compositionally biased region" description="Polar residues" evidence="1">
    <location>
        <begin position="375"/>
        <end position="386"/>
    </location>
</feature>
<reference evidence="5 6" key="1">
    <citation type="submission" date="2017-05" db="EMBL/GenBank/DDBJ databases">
        <title>Genomic insights into alkan degradation activity of Oleiphilus messinensis.</title>
        <authorList>
            <person name="Kozyavkin S.A."/>
            <person name="Slesarev A.I."/>
            <person name="Golyshin P.N."/>
            <person name="Korzhenkov A."/>
            <person name="Golyshina O.N."/>
            <person name="Toshchakov S.V."/>
        </authorList>
    </citation>
    <scope>NUCLEOTIDE SEQUENCE [LARGE SCALE GENOMIC DNA]</scope>
    <source>
        <strain evidence="5 6">ME102</strain>
    </source>
</reference>